<gene>
    <name evidence="10" type="ordered locus">Desti_4260</name>
</gene>
<keyword evidence="5" id="KW-0285">Flavoprotein</keyword>
<keyword evidence="3" id="KW-0004">4Fe-4S</keyword>
<comment type="similarity">
    <text evidence="2">Belongs to the HdrA family.</text>
</comment>
<evidence type="ECO:0000256" key="3">
    <source>
        <dbReference type="ARBA" id="ARBA00022485"/>
    </source>
</evidence>
<dbReference type="SUPFAM" id="SSF51905">
    <property type="entry name" value="FAD/NAD(P)-binding domain"/>
    <property type="match status" value="2"/>
</dbReference>
<dbReference type="GO" id="GO:0051539">
    <property type="term" value="F:4 iron, 4 sulfur cluster binding"/>
    <property type="evidence" value="ECO:0007669"/>
    <property type="project" value="UniProtKB-KW"/>
</dbReference>
<dbReference type="InterPro" id="IPR039650">
    <property type="entry name" value="HdrA-like"/>
</dbReference>
<dbReference type="PANTHER" id="PTHR43498:SF1">
    <property type="entry name" value="COB--COM HETERODISULFIDE REDUCTASE IRON-SULFUR SUBUNIT A"/>
    <property type="match status" value="1"/>
</dbReference>
<dbReference type="HOGENOM" id="CLU_004231_2_0_7"/>
<feature type="domain" description="4Fe-4S ferredoxin-type" evidence="9">
    <location>
        <begin position="932"/>
        <end position="961"/>
    </location>
</feature>
<evidence type="ECO:0000256" key="4">
    <source>
        <dbReference type="ARBA" id="ARBA00022723"/>
    </source>
</evidence>
<dbReference type="PANTHER" id="PTHR43498">
    <property type="entry name" value="FERREDOXIN:COB-COM HETERODISULFIDE REDUCTASE SUBUNIT A"/>
    <property type="match status" value="1"/>
</dbReference>
<evidence type="ECO:0000256" key="2">
    <source>
        <dbReference type="ARBA" id="ARBA00006561"/>
    </source>
</evidence>
<dbReference type="PROSITE" id="PS51379">
    <property type="entry name" value="4FE4S_FER_2"/>
    <property type="match status" value="4"/>
</dbReference>
<proteinExistence type="inferred from homology"/>
<keyword evidence="8" id="KW-0411">Iron-sulfur</keyword>
<evidence type="ECO:0000256" key="5">
    <source>
        <dbReference type="ARBA" id="ARBA00022827"/>
    </source>
</evidence>
<protein>
    <submittedName>
        <fullName evidence="10">FAD binding protein,4Fe-4S protein</fullName>
    </submittedName>
</protein>
<dbReference type="Gene3D" id="3.40.50.720">
    <property type="entry name" value="NAD(P)-binding Rossmann-like Domain"/>
    <property type="match status" value="1"/>
</dbReference>
<accession>I4CBF4</accession>
<dbReference type="KEGG" id="dti:Desti_4260"/>
<dbReference type="InterPro" id="IPR017900">
    <property type="entry name" value="4Fe4S_Fe_S_CS"/>
</dbReference>
<feature type="domain" description="4Fe-4S ferredoxin-type" evidence="9">
    <location>
        <begin position="966"/>
        <end position="995"/>
    </location>
</feature>
<dbReference type="eggNOG" id="COG1148">
    <property type="taxonomic scope" value="Bacteria"/>
</dbReference>
<dbReference type="GO" id="GO:0046872">
    <property type="term" value="F:metal ion binding"/>
    <property type="evidence" value="ECO:0007669"/>
    <property type="project" value="UniProtKB-KW"/>
</dbReference>
<dbReference type="Pfam" id="PF00037">
    <property type="entry name" value="Fer4"/>
    <property type="match status" value="1"/>
</dbReference>
<dbReference type="EMBL" id="CP003360">
    <property type="protein sequence ID" value="AFM26895.1"/>
    <property type="molecule type" value="Genomic_DNA"/>
</dbReference>
<evidence type="ECO:0000259" key="9">
    <source>
        <dbReference type="PROSITE" id="PS51379"/>
    </source>
</evidence>
<dbReference type="Proteomes" id="UP000006055">
    <property type="component" value="Chromosome"/>
</dbReference>
<comment type="cofactor">
    <cofactor evidence="1">
        <name>FAD</name>
        <dbReference type="ChEBI" id="CHEBI:57692"/>
    </cofactor>
</comment>
<evidence type="ECO:0000313" key="10">
    <source>
        <dbReference type="EMBL" id="AFM26895.1"/>
    </source>
</evidence>
<dbReference type="PATRIC" id="fig|706587.4.peg.4833"/>
<keyword evidence="11" id="KW-1185">Reference proteome</keyword>
<dbReference type="RefSeq" id="WP_014812015.1">
    <property type="nucleotide sequence ID" value="NC_018025.1"/>
</dbReference>
<dbReference type="InterPro" id="IPR023753">
    <property type="entry name" value="FAD/NAD-binding_dom"/>
</dbReference>
<dbReference type="InterPro" id="IPR036188">
    <property type="entry name" value="FAD/NAD-bd_sf"/>
</dbReference>
<evidence type="ECO:0000313" key="11">
    <source>
        <dbReference type="Proteomes" id="UP000006055"/>
    </source>
</evidence>
<evidence type="ECO:0000256" key="7">
    <source>
        <dbReference type="ARBA" id="ARBA00023004"/>
    </source>
</evidence>
<feature type="domain" description="4Fe-4S ferredoxin-type" evidence="9">
    <location>
        <begin position="99"/>
        <end position="128"/>
    </location>
</feature>
<reference evidence="11" key="1">
    <citation type="submission" date="2012-06" db="EMBL/GenBank/DDBJ databases">
        <title>Complete sequence of chromosome of Desulfomonile tiedjei DSM 6799.</title>
        <authorList>
            <person name="Lucas S."/>
            <person name="Copeland A."/>
            <person name="Lapidus A."/>
            <person name="Glavina del Rio T."/>
            <person name="Dalin E."/>
            <person name="Tice H."/>
            <person name="Bruce D."/>
            <person name="Goodwin L."/>
            <person name="Pitluck S."/>
            <person name="Peters L."/>
            <person name="Ovchinnikova G."/>
            <person name="Zeytun A."/>
            <person name="Lu M."/>
            <person name="Kyrpides N."/>
            <person name="Mavromatis K."/>
            <person name="Ivanova N."/>
            <person name="Brettin T."/>
            <person name="Detter J.C."/>
            <person name="Han C."/>
            <person name="Larimer F."/>
            <person name="Land M."/>
            <person name="Hauser L."/>
            <person name="Markowitz V."/>
            <person name="Cheng J.-F."/>
            <person name="Hugenholtz P."/>
            <person name="Woyke T."/>
            <person name="Wu D."/>
            <person name="Spring S."/>
            <person name="Schroeder M."/>
            <person name="Brambilla E."/>
            <person name="Klenk H.-P."/>
            <person name="Eisen J.A."/>
        </authorList>
    </citation>
    <scope>NUCLEOTIDE SEQUENCE [LARGE SCALE GENOMIC DNA]</scope>
    <source>
        <strain evidence="11">ATCC 49306 / DSM 6799 / DCB-1</strain>
    </source>
</reference>
<dbReference type="GO" id="GO:0016491">
    <property type="term" value="F:oxidoreductase activity"/>
    <property type="evidence" value="ECO:0007669"/>
    <property type="project" value="UniProtKB-KW"/>
</dbReference>
<keyword evidence="5" id="KW-0274">FAD</keyword>
<dbReference type="PROSITE" id="PS00198">
    <property type="entry name" value="4FE4S_FER_1"/>
    <property type="match status" value="3"/>
</dbReference>
<evidence type="ECO:0000256" key="8">
    <source>
        <dbReference type="ARBA" id="ARBA00023014"/>
    </source>
</evidence>
<dbReference type="Pfam" id="PF12838">
    <property type="entry name" value="Fer4_7"/>
    <property type="match status" value="1"/>
</dbReference>
<dbReference type="AlphaFoldDB" id="I4CBF4"/>
<evidence type="ECO:0000256" key="1">
    <source>
        <dbReference type="ARBA" id="ARBA00001974"/>
    </source>
</evidence>
<evidence type="ECO:0000256" key="6">
    <source>
        <dbReference type="ARBA" id="ARBA00023002"/>
    </source>
</evidence>
<dbReference type="Gene3D" id="3.30.70.20">
    <property type="match status" value="2"/>
</dbReference>
<keyword evidence="6" id="KW-0560">Oxidoreductase</keyword>
<name>I4CBF4_DESTA</name>
<keyword evidence="4" id="KW-0479">Metal-binding</keyword>
<sequence length="1009" mass="109889">MSTKIGAVMTIGGGIGGVQASLDLAESGFKVYLVEEKPCIGGVMAQLDKTFPTNDCSACIFSPKLQTLAQNPNIEILAYSQIEGIEGEAGNFKVKVRQKARYVDPEKCTSCGTCAEKCPTKVPNEYNFGHDRRKAIYKDYAQGIPSVYTIDTKNCRVFQGKKCGVCKKVCPAGAVDYEQQDTIIDVNVGAVILTPGYELFNTAGISEYGHGYMPNVVTNLEMERILSASGPFEGEVTRPSDGKHPKKIAWIQCVASRDRRKKMPHCSSVCCMASIKEAVIAREHDSSIEPTIFYMDIRAYGKDFDKYYERAKTLGGVRFLRSMVSRVVEDPVTHDLQITYLTEDDKLITETFDMVVLAVGIKPSKSTLDTAQVMGVELDENNFCSTDTFAPVATSKPGIFVAGCFQAPKDIPQTVVEASAAAGVAISMLADQRNTLTKKKELPPEKDFTGQEPRIGVFVCRCGINIAATVNVPGVVERIKDLPGVVYAGENLFTCSQDAQVGIKKVIEENNLNRVIVASCTPRTHLPLFQETAREAGLNRYLVEMANIREHCSWVHMQEKEKATDKAVDLIRMAIARTGRLEQVQDQKLPMVQSALVIGGGVAGMTSALNIADQGYPVYLLESTDKLGGNALKLDHTLKGEDIRPYVAKLVDRVTADNRIKTYFGAKIEDVHGFIGAFKTKVSVNGGDPLEIEHGVAVIAIGASEWKPDLYGYGTDPRIRTHLDMSMAMQAKDPAVLNAGTTVFIQCVGSRSEERPWCSKVCCNHTIKDAIALKEANPAAKVYVLYRDIRTFGLNEPYYEKARRLGVVFFRYEPDSPPIVTPGDKIAVTFKDLVLGGNMTVQADSLALAAAVIPNDYNKELARMFKVSVNEDGYFLEAHMKLRPVDFATDGVFLAGLAHYPKPLDETIGQAEAAGSHAAQVLARGYVDAPGMVSFVDPYLCRGCGRCVDVCPFHAPELKEVAPGMFVSEVNPALCKGCGACGVACPTGAASIRHFKDEQIGEMIDAAMA</sequence>
<dbReference type="SUPFAM" id="SSF54862">
    <property type="entry name" value="4Fe-4S ferredoxins"/>
    <property type="match status" value="1"/>
</dbReference>
<organism evidence="10 11">
    <name type="scientific">Desulfomonile tiedjei (strain ATCC 49306 / DSM 6799 / DCB-1)</name>
    <dbReference type="NCBI Taxonomy" id="706587"/>
    <lineage>
        <taxon>Bacteria</taxon>
        <taxon>Pseudomonadati</taxon>
        <taxon>Thermodesulfobacteriota</taxon>
        <taxon>Desulfomonilia</taxon>
        <taxon>Desulfomonilales</taxon>
        <taxon>Desulfomonilaceae</taxon>
        <taxon>Desulfomonile</taxon>
    </lineage>
</organism>
<dbReference type="Pfam" id="PF07992">
    <property type="entry name" value="Pyr_redox_2"/>
    <property type="match status" value="2"/>
</dbReference>
<feature type="domain" description="4Fe-4S ferredoxin-type" evidence="9">
    <location>
        <begin position="146"/>
        <end position="180"/>
    </location>
</feature>
<dbReference type="STRING" id="706587.Desti_4260"/>
<dbReference type="Pfam" id="PF12831">
    <property type="entry name" value="FAD_oxidored"/>
    <property type="match status" value="1"/>
</dbReference>
<keyword evidence="7" id="KW-0408">Iron</keyword>
<dbReference type="InterPro" id="IPR017896">
    <property type="entry name" value="4Fe4S_Fe-S-bd"/>
</dbReference>
<dbReference type="Gene3D" id="3.50.50.60">
    <property type="entry name" value="FAD/NAD(P)-binding domain"/>
    <property type="match status" value="2"/>
</dbReference>